<evidence type="ECO:0000313" key="1">
    <source>
        <dbReference type="EMBL" id="RMX61025.1"/>
    </source>
</evidence>
<accession>A0A3M6V558</accession>
<protein>
    <submittedName>
        <fullName evidence="1">Uncharacterized protein</fullName>
    </submittedName>
</protein>
<dbReference type="AlphaFoldDB" id="A0A3M6V558"/>
<name>A0A3M6V558_POCDA</name>
<proteinExistence type="predicted"/>
<sequence length="296" mass="31972">MTNLDTVGYVRHSHVQRGGPVEGCGVAEEDSDVFLRRVTICLITGQHLGPVVEYVHMGLVEACSIDVTNVYCDVIVQNRCAPRWAADIPSHIRGTSSHVMLAAQVQSQVERAVDGSVEVKNGDRNALCGVLNSDICFQVPLVRVIHHKETVVKGLVEESGIHCQPILDFVCLVAGAVEVESCEIPCHIESDINGFGDGNEDIINRGGVLVVGTNAYIPAIHLFSFVRGDIAEEPPFVACSRSRNGNGHGEVGRTSKREEWSSFIVPGHWYGDVGTQIEAEYLSTVENVGGADTSLK</sequence>
<keyword evidence="2" id="KW-1185">Reference proteome</keyword>
<evidence type="ECO:0000313" key="2">
    <source>
        <dbReference type="Proteomes" id="UP000275408"/>
    </source>
</evidence>
<dbReference type="EMBL" id="RCHS01000085">
    <property type="protein sequence ID" value="RMX61025.1"/>
    <property type="molecule type" value="Genomic_DNA"/>
</dbReference>
<organism evidence="1 2">
    <name type="scientific">Pocillopora damicornis</name>
    <name type="common">Cauliflower coral</name>
    <name type="synonym">Millepora damicornis</name>
    <dbReference type="NCBI Taxonomy" id="46731"/>
    <lineage>
        <taxon>Eukaryota</taxon>
        <taxon>Metazoa</taxon>
        <taxon>Cnidaria</taxon>
        <taxon>Anthozoa</taxon>
        <taxon>Hexacorallia</taxon>
        <taxon>Scleractinia</taxon>
        <taxon>Astrocoeniina</taxon>
        <taxon>Pocilloporidae</taxon>
        <taxon>Pocillopora</taxon>
    </lineage>
</organism>
<dbReference type="Proteomes" id="UP000275408">
    <property type="component" value="Unassembled WGS sequence"/>
</dbReference>
<comment type="caution">
    <text evidence="1">The sequence shown here is derived from an EMBL/GenBank/DDBJ whole genome shotgun (WGS) entry which is preliminary data.</text>
</comment>
<reference evidence="1 2" key="1">
    <citation type="journal article" date="2018" name="Sci. Rep.">
        <title>Comparative analysis of the Pocillopora damicornis genome highlights role of immune system in coral evolution.</title>
        <authorList>
            <person name="Cunning R."/>
            <person name="Bay R.A."/>
            <person name="Gillette P."/>
            <person name="Baker A.C."/>
            <person name="Traylor-Knowles N."/>
        </authorList>
    </citation>
    <scope>NUCLEOTIDE SEQUENCE [LARGE SCALE GENOMIC DNA]</scope>
    <source>
        <strain evidence="1">RSMAS</strain>
        <tissue evidence="1">Whole animal</tissue>
    </source>
</reference>
<gene>
    <name evidence="1" type="ORF">pdam_00007542</name>
</gene>